<organism evidence="4 5">
    <name type="scientific">Streptomyces thermolilacinus SPC6</name>
    <dbReference type="NCBI Taxonomy" id="1306406"/>
    <lineage>
        <taxon>Bacteria</taxon>
        <taxon>Bacillati</taxon>
        <taxon>Actinomycetota</taxon>
        <taxon>Actinomycetes</taxon>
        <taxon>Kitasatosporales</taxon>
        <taxon>Streptomycetaceae</taxon>
        <taxon>Streptomyces</taxon>
    </lineage>
</organism>
<dbReference type="Proteomes" id="UP000095329">
    <property type="component" value="Unassembled WGS sequence"/>
</dbReference>
<protein>
    <recommendedName>
        <fullName evidence="3">PASTA domain-containing protein</fullName>
    </recommendedName>
</protein>
<feature type="chain" id="PRO_5039426664" description="PASTA domain-containing protein" evidence="2">
    <location>
        <begin position="21"/>
        <end position="151"/>
    </location>
</feature>
<evidence type="ECO:0000259" key="3">
    <source>
        <dbReference type="PROSITE" id="PS51178"/>
    </source>
</evidence>
<dbReference type="Pfam" id="PF03793">
    <property type="entry name" value="PASTA"/>
    <property type="match status" value="1"/>
</dbReference>
<dbReference type="EMBL" id="ASHX02000001">
    <property type="protein sequence ID" value="OEJ97300.1"/>
    <property type="molecule type" value="Genomic_DNA"/>
</dbReference>
<feature type="domain" description="PASTA" evidence="3">
    <location>
        <begin position="73"/>
        <end position="145"/>
    </location>
</feature>
<feature type="region of interest" description="Disordered" evidence="1">
    <location>
        <begin position="44"/>
        <end position="76"/>
    </location>
</feature>
<proteinExistence type="predicted"/>
<dbReference type="eggNOG" id="COG2815">
    <property type="taxonomic scope" value="Bacteria"/>
</dbReference>
<evidence type="ECO:0000313" key="4">
    <source>
        <dbReference type="EMBL" id="OEJ97300.1"/>
    </source>
</evidence>
<accession>A0A1D3DY98</accession>
<feature type="signal peptide" evidence="2">
    <location>
        <begin position="1"/>
        <end position="20"/>
    </location>
</feature>
<keyword evidence="2" id="KW-0732">Signal</keyword>
<evidence type="ECO:0000256" key="1">
    <source>
        <dbReference type="SAM" id="MobiDB-lite"/>
    </source>
</evidence>
<reference evidence="4 5" key="1">
    <citation type="journal article" date="2013" name="Genome Announc.">
        <title>Genome Sequence of Streptomyces violaceusniger Strain SPC6, a Halotolerant Streptomycete That Exhibits Rapid Growth and Development.</title>
        <authorList>
            <person name="Chen X."/>
            <person name="Zhang B."/>
            <person name="Zhang W."/>
            <person name="Wu X."/>
            <person name="Zhang M."/>
            <person name="Chen T."/>
            <person name="Liu G."/>
            <person name="Dyson P."/>
        </authorList>
    </citation>
    <scope>NUCLEOTIDE SEQUENCE [LARGE SCALE GENOMIC DNA]</scope>
    <source>
        <strain evidence="4 5">SPC6</strain>
    </source>
</reference>
<keyword evidence="5" id="KW-1185">Reference proteome</keyword>
<dbReference type="CDD" id="cd06577">
    <property type="entry name" value="PASTA_pknB"/>
    <property type="match status" value="1"/>
</dbReference>
<feature type="compositionally biased region" description="Low complexity" evidence="1">
    <location>
        <begin position="44"/>
        <end position="63"/>
    </location>
</feature>
<sequence>MAVPAAALLFLVGVGVGASGGETGTGTSASPAPVPTVTRTVTAAPRADAKPAAAAPSQTPEAAKPATSEPPAEPVRITVPDFAGMGLQDAQDHAQAQGLFLLSSHDETGAGRAQVLDRNWTVCSQSPAAGTGVTDDTTIDFGAVKLNETCP</sequence>
<dbReference type="STRING" id="1306406.J116_025450"/>
<dbReference type="Gene3D" id="3.30.10.20">
    <property type="match status" value="1"/>
</dbReference>
<evidence type="ECO:0000256" key="2">
    <source>
        <dbReference type="SAM" id="SignalP"/>
    </source>
</evidence>
<evidence type="ECO:0000313" key="5">
    <source>
        <dbReference type="Proteomes" id="UP000095329"/>
    </source>
</evidence>
<comment type="caution">
    <text evidence="4">The sequence shown here is derived from an EMBL/GenBank/DDBJ whole genome shotgun (WGS) entry which is preliminary data.</text>
</comment>
<gene>
    <name evidence="4" type="ORF">J116_025450</name>
</gene>
<dbReference type="InterPro" id="IPR005543">
    <property type="entry name" value="PASTA_dom"/>
</dbReference>
<name>A0A1D3DY98_9ACTN</name>
<dbReference type="PROSITE" id="PS51178">
    <property type="entry name" value="PASTA"/>
    <property type="match status" value="1"/>
</dbReference>
<dbReference type="AlphaFoldDB" id="A0A1D3DY98"/>